<organism evidence="2 3">
    <name type="scientific">Sporothrix schenckii (strain ATCC 58251 / de Perez 2211183)</name>
    <name type="common">Rose-picker's disease fungus</name>
    <dbReference type="NCBI Taxonomy" id="1391915"/>
    <lineage>
        <taxon>Eukaryota</taxon>
        <taxon>Fungi</taxon>
        <taxon>Dikarya</taxon>
        <taxon>Ascomycota</taxon>
        <taxon>Pezizomycotina</taxon>
        <taxon>Sordariomycetes</taxon>
        <taxon>Sordariomycetidae</taxon>
        <taxon>Ophiostomatales</taxon>
        <taxon>Ophiostomataceae</taxon>
        <taxon>Sporothrix</taxon>
    </lineage>
</organism>
<feature type="region of interest" description="Disordered" evidence="1">
    <location>
        <begin position="1"/>
        <end position="57"/>
    </location>
</feature>
<evidence type="ECO:0000313" key="3">
    <source>
        <dbReference type="Proteomes" id="UP000018087"/>
    </source>
</evidence>
<dbReference type="EMBL" id="KI440846">
    <property type="protein sequence ID" value="ERS98750.1"/>
    <property type="molecule type" value="Genomic_DNA"/>
</dbReference>
<name>U7PW87_SPOS1</name>
<dbReference type="Proteomes" id="UP000018087">
    <property type="component" value="Unassembled WGS sequence"/>
</dbReference>
<accession>U7PW87</accession>
<reference evidence="3" key="1">
    <citation type="journal article" date="2014" name="Genome Announc.">
        <title>Genome sequence of the pathogenic fungus Sporothrix schenckii (ATCC 58251).</title>
        <authorList>
            <person name="Cuomo C.A."/>
            <person name="Rodriguez-Del Valle N."/>
            <person name="Perez-Sanchez L."/>
            <person name="Abouelleil A."/>
            <person name="Goldberg J."/>
            <person name="Young S."/>
            <person name="Zeng Q."/>
            <person name="Birren B.W."/>
        </authorList>
    </citation>
    <scope>NUCLEOTIDE SEQUENCE [LARGE SCALE GENOMIC DNA]</scope>
    <source>
        <strain evidence="3">ATCC 58251 / de Perez 2211183</strain>
    </source>
</reference>
<sequence>MNDEPPGTEQVDGVDTGAGLKTPQRTVVSDEVPDEHRRMEKKINRRSSNIRSNSRRPVGSGVQMLFAALGGIQEEKDLRYTF</sequence>
<dbReference type="HOGENOM" id="CLU_2559810_0_0_1"/>
<evidence type="ECO:0000313" key="2">
    <source>
        <dbReference type="EMBL" id="ERS98750.1"/>
    </source>
</evidence>
<proteinExistence type="predicted"/>
<dbReference type="AlphaFoldDB" id="U7PW87"/>
<keyword evidence="3" id="KW-1185">Reference proteome</keyword>
<protein>
    <submittedName>
        <fullName evidence="2">Uncharacterized protein</fullName>
    </submittedName>
</protein>
<gene>
    <name evidence="2" type="ORF">HMPREF1624_05538</name>
</gene>
<feature type="compositionally biased region" description="Low complexity" evidence="1">
    <location>
        <begin position="46"/>
        <end position="56"/>
    </location>
</feature>
<evidence type="ECO:0000256" key="1">
    <source>
        <dbReference type="SAM" id="MobiDB-lite"/>
    </source>
</evidence>